<gene>
    <name evidence="2" type="ORF">NO357_08535</name>
</gene>
<protein>
    <submittedName>
        <fullName evidence="2">Uncharacterized protein</fullName>
    </submittedName>
</protein>
<proteinExistence type="predicted"/>
<sequence>MGGLSRVQQSSSSTPRFNAMDSERRSGLVGAWRDSERQWSMTGPRIVAARALAGHAGRVRETRLWLGRSYLYLSGIRFSDDFPLFPGGPDFGPV</sequence>
<reference evidence="2" key="1">
    <citation type="submission" date="2022-07" db="EMBL/GenBank/DDBJ databases">
        <authorList>
            <person name="Otstavnykh N."/>
            <person name="Isaeva M."/>
            <person name="Bystritskaya E."/>
        </authorList>
    </citation>
    <scope>NUCLEOTIDE SEQUENCE</scope>
    <source>
        <strain evidence="2">KCTC 52189</strain>
    </source>
</reference>
<evidence type="ECO:0000313" key="3">
    <source>
        <dbReference type="Proteomes" id="UP001226762"/>
    </source>
</evidence>
<keyword evidence="3" id="KW-1185">Reference proteome</keyword>
<organism evidence="2 3">
    <name type="scientific">Marimonas arenosa</name>
    <dbReference type="NCBI Taxonomy" id="1795305"/>
    <lineage>
        <taxon>Bacteria</taxon>
        <taxon>Pseudomonadati</taxon>
        <taxon>Pseudomonadota</taxon>
        <taxon>Alphaproteobacteria</taxon>
        <taxon>Rhodobacterales</taxon>
        <taxon>Paracoccaceae</taxon>
        <taxon>Marimonas</taxon>
    </lineage>
</organism>
<dbReference type="EMBL" id="JANHAX010000002">
    <property type="protein sequence ID" value="MDQ2089939.1"/>
    <property type="molecule type" value="Genomic_DNA"/>
</dbReference>
<evidence type="ECO:0000313" key="2">
    <source>
        <dbReference type="EMBL" id="MDQ2089939.1"/>
    </source>
</evidence>
<reference evidence="2" key="2">
    <citation type="submission" date="2023-02" db="EMBL/GenBank/DDBJ databases">
        <title>'Rhodoalgimonas zhirmunskyi' gen. nov., isolated from a red alga.</title>
        <authorList>
            <person name="Nedashkovskaya O.I."/>
            <person name="Otstavnykh N.Y."/>
            <person name="Bystritskaya E.P."/>
            <person name="Balabanova L.A."/>
            <person name="Isaeva M.P."/>
        </authorList>
    </citation>
    <scope>NUCLEOTIDE SEQUENCE</scope>
    <source>
        <strain evidence="2">KCTC 52189</strain>
    </source>
</reference>
<evidence type="ECO:0000256" key="1">
    <source>
        <dbReference type="SAM" id="MobiDB-lite"/>
    </source>
</evidence>
<accession>A0AAE3WC67</accession>
<dbReference type="Proteomes" id="UP001226762">
    <property type="component" value="Unassembled WGS sequence"/>
</dbReference>
<feature type="region of interest" description="Disordered" evidence="1">
    <location>
        <begin position="1"/>
        <end position="26"/>
    </location>
</feature>
<feature type="compositionally biased region" description="Polar residues" evidence="1">
    <location>
        <begin position="1"/>
        <end position="16"/>
    </location>
</feature>
<name>A0AAE3WC67_9RHOB</name>
<comment type="caution">
    <text evidence="2">The sequence shown here is derived from an EMBL/GenBank/DDBJ whole genome shotgun (WGS) entry which is preliminary data.</text>
</comment>
<dbReference type="AlphaFoldDB" id="A0AAE3WC67"/>